<dbReference type="GO" id="GO:0030968">
    <property type="term" value="P:endoplasmic reticulum unfolded protein response"/>
    <property type="evidence" value="ECO:0007669"/>
    <property type="project" value="TreeGrafter"/>
</dbReference>
<evidence type="ECO:0000256" key="6">
    <source>
        <dbReference type="ARBA" id="ARBA00022824"/>
    </source>
</evidence>
<comment type="caution">
    <text evidence="12">The sequence shown here is derived from an EMBL/GenBank/DDBJ whole genome shotgun (WGS) entry which is preliminary data.</text>
</comment>
<keyword evidence="8 11" id="KW-1133">Transmembrane helix</keyword>
<protein>
    <recommendedName>
        <fullName evidence="14">Selenoprotein S</fullName>
    </recommendedName>
</protein>
<keyword evidence="13" id="KW-1185">Reference proteome</keyword>
<evidence type="ECO:0000256" key="5">
    <source>
        <dbReference type="ARBA" id="ARBA00022692"/>
    </source>
</evidence>
<dbReference type="PANTHER" id="PTHR28621:SF1">
    <property type="entry name" value="SELENOPROTEIN S"/>
    <property type="match status" value="1"/>
</dbReference>
<comment type="similarity">
    <text evidence="3">Belongs to the selenoprotein S family.</text>
</comment>
<dbReference type="Pfam" id="PF06936">
    <property type="entry name" value="Selenoprotein_S"/>
    <property type="match status" value="1"/>
</dbReference>
<evidence type="ECO:0000256" key="9">
    <source>
        <dbReference type="ARBA" id="ARBA00023136"/>
    </source>
</evidence>
<proteinExistence type="inferred from homology"/>
<dbReference type="PANTHER" id="PTHR28621">
    <property type="entry name" value="SELENOPROTEIN S"/>
    <property type="match status" value="1"/>
</dbReference>
<keyword evidence="6" id="KW-0256">Endoplasmic reticulum</keyword>
<dbReference type="EMBL" id="CAXITT010000447">
    <property type="protein sequence ID" value="CAL1541688.1"/>
    <property type="molecule type" value="Genomic_DNA"/>
</dbReference>
<evidence type="ECO:0000256" key="7">
    <source>
        <dbReference type="ARBA" id="ARBA00022933"/>
    </source>
</evidence>
<evidence type="ECO:0000256" key="10">
    <source>
        <dbReference type="SAM" id="MobiDB-lite"/>
    </source>
</evidence>
<keyword evidence="7" id="KW-0712">Selenocysteine</keyword>
<gene>
    <name evidence="12" type="ORF">GSLYS_00015294001</name>
</gene>
<keyword evidence="5 11" id="KW-0812">Transmembrane</keyword>
<evidence type="ECO:0000256" key="8">
    <source>
        <dbReference type="ARBA" id="ARBA00022989"/>
    </source>
</evidence>
<evidence type="ECO:0000256" key="1">
    <source>
        <dbReference type="ARBA" id="ARBA00004389"/>
    </source>
</evidence>
<feature type="transmembrane region" description="Helical" evidence="11">
    <location>
        <begin position="12"/>
        <end position="42"/>
    </location>
</feature>
<evidence type="ECO:0000256" key="3">
    <source>
        <dbReference type="ARBA" id="ARBA00011034"/>
    </source>
</evidence>
<sequence>MEPEPENEDPAIVGAIISSVIGILQLYGWFILIGIGAAYYLYRQIRPWYSQVSQQREFNQYKKIDTGGAQSRLEAMERARLKMQQELDAQAKEFAEKQKKKDEEKRKEKIEDWERHLQGKGYRSKTKAPEEKPTAPATLKPKAKKPLKPDYNPLMGDNGGACFRPTKRGGASGGGG</sequence>
<evidence type="ECO:0000256" key="4">
    <source>
        <dbReference type="ARBA" id="ARBA00022490"/>
    </source>
</evidence>
<evidence type="ECO:0008006" key="14">
    <source>
        <dbReference type="Google" id="ProtNLM"/>
    </source>
</evidence>
<dbReference type="AlphaFoldDB" id="A0AAV2I803"/>
<reference evidence="12 13" key="1">
    <citation type="submission" date="2024-04" db="EMBL/GenBank/DDBJ databases">
        <authorList>
            <consortium name="Genoscope - CEA"/>
            <person name="William W."/>
        </authorList>
    </citation>
    <scope>NUCLEOTIDE SEQUENCE [LARGE SCALE GENOMIC DNA]</scope>
</reference>
<dbReference type="GO" id="GO:0036513">
    <property type="term" value="C:Derlin-1 retrotranslocation complex"/>
    <property type="evidence" value="ECO:0007669"/>
    <property type="project" value="TreeGrafter"/>
</dbReference>
<organism evidence="12 13">
    <name type="scientific">Lymnaea stagnalis</name>
    <name type="common">Great pond snail</name>
    <name type="synonym">Helix stagnalis</name>
    <dbReference type="NCBI Taxonomy" id="6523"/>
    <lineage>
        <taxon>Eukaryota</taxon>
        <taxon>Metazoa</taxon>
        <taxon>Spiralia</taxon>
        <taxon>Lophotrochozoa</taxon>
        <taxon>Mollusca</taxon>
        <taxon>Gastropoda</taxon>
        <taxon>Heterobranchia</taxon>
        <taxon>Euthyneura</taxon>
        <taxon>Panpulmonata</taxon>
        <taxon>Hygrophila</taxon>
        <taxon>Lymnaeoidea</taxon>
        <taxon>Lymnaeidae</taxon>
        <taxon>Lymnaea</taxon>
    </lineage>
</organism>
<dbReference type="Gene3D" id="6.10.250.2950">
    <property type="match status" value="1"/>
</dbReference>
<keyword evidence="4" id="KW-0963">Cytoplasm</keyword>
<feature type="region of interest" description="Disordered" evidence="10">
    <location>
        <begin position="86"/>
        <end position="176"/>
    </location>
</feature>
<dbReference type="InterPro" id="IPR009703">
    <property type="entry name" value="Selenoprotein_S"/>
</dbReference>
<accession>A0AAV2I803</accession>
<evidence type="ECO:0000256" key="2">
    <source>
        <dbReference type="ARBA" id="ARBA00004496"/>
    </source>
</evidence>
<dbReference type="Proteomes" id="UP001497497">
    <property type="component" value="Unassembled WGS sequence"/>
</dbReference>
<evidence type="ECO:0000313" key="13">
    <source>
        <dbReference type="Proteomes" id="UP001497497"/>
    </source>
</evidence>
<feature type="compositionally biased region" description="Basic and acidic residues" evidence="10">
    <location>
        <begin position="86"/>
        <end position="117"/>
    </location>
</feature>
<comment type="subcellular location">
    <subcellularLocation>
        <location evidence="2">Cytoplasm</location>
    </subcellularLocation>
    <subcellularLocation>
        <location evidence="1">Endoplasmic reticulum membrane</location>
        <topology evidence="1">Single-pass membrane protein</topology>
    </subcellularLocation>
</comment>
<dbReference type="GO" id="GO:0036502">
    <property type="term" value="C:Derlin-1-VIMP complex"/>
    <property type="evidence" value="ECO:0007669"/>
    <property type="project" value="TreeGrafter"/>
</dbReference>
<keyword evidence="9 11" id="KW-0472">Membrane</keyword>
<name>A0AAV2I803_LYMST</name>
<evidence type="ECO:0000313" key="12">
    <source>
        <dbReference type="EMBL" id="CAL1541688.1"/>
    </source>
</evidence>
<dbReference type="GO" id="GO:0030970">
    <property type="term" value="P:retrograde protein transport, ER to cytosol"/>
    <property type="evidence" value="ECO:0007669"/>
    <property type="project" value="TreeGrafter"/>
</dbReference>
<evidence type="ECO:0000256" key="11">
    <source>
        <dbReference type="SAM" id="Phobius"/>
    </source>
</evidence>